<feature type="region of interest" description="Disordered" evidence="1">
    <location>
        <begin position="38"/>
        <end position="87"/>
    </location>
</feature>
<dbReference type="AlphaFoldDB" id="A0A6B0UBS6"/>
<feature type="compositionally biased region" description="Basic and acidic residues" evidence="1">
    <location>
        <begin position="77"/>
        <end position="87"/>
    </location>
</feature>
<feature type="compositionally biased region" description="Basic residues" evidence="1">
    <location>
        <begin position="40"/>
        <end position="52"/>
    </location>
</feature>
<reference evidence="2" key="1">
    <citation type="submission" date="2019-12" db="EMBL/GenBank/DDBJ databases">
        <title>An insight into the sialome of adult female Ixodes ricinus ticks feeding for 6 days.</title>
        <authorList>
            <person name="Perner J."/>
            <person name="Ribeiro J.M.C."/>
        </authorList>
    </citation>
    <scope>NUCLEOTIDE SEQUENCE</scope>
    <source>
        <strain evidence="2">Semi-engorged</strain>
        <tissue evidence="2">Salivary glands</tissue>
    </source>
</reference>
<evidence type="ECO:0000313" key="2">
    <source>
        <dbReference type="EMBL" id="MXU85676.1"/>
    </source>
</evidence>
<accession>A0A6B0UBS6</accession>
<dbReference type="EMBL" id="GIFC01003593">
    <property type="protein sequence ID" value="MXU85676.1"/>
    <property type="molecule type" value="Transcribed_RNA"/>
</dbReference>
<sequence>MLVRGPRALCACGGPLPRGRAFRIPWAGLRLVRGTVPRPWRGRGTARSRSSRRCSALPSRKLRGRSAGCPSGNTREALGRRETLAGR</sequence>
<protein>
    <submittedName>
        <fullName evidence="2">Uncharacterized protein</fullName>
    </submittedName>
</protein>
<name>A0A6B0UBS6_IXORI</name>
<proteinExistence type="predicted"/>
<evidence type="ECO:0000256" key="1">
    <source>
        <dbReference type="SAM" id="MobiDB-lite"/>
    </source>
</evidence>
<organism evidence="2">
    <name type="scientific">Ixodes ricinus</name>
    <name type="common">Common tick</name>
    <name type="synonym">Acarus ricinus</name>
    <dbReference type="NCBI Taxonomy" id="34613"/>
    <lineage>
        <taxon>Eukaryota</taxon>
        <taxon>Metazoa</taxon>
        <taxon>Ecdysozoa</taxon>
        <taxon>Arthropoda</taxon>
        <taxon>Chelicerata</taxon>
        <taxon>Arachnida</taxon>
        <taxon>Acari</taxon>
        <taxon>Parasitiformes</taxon>
        <taxon>Ixodida</taxon>
        <taxon>Ixodoidea</taxon>
        <taxon>Ixodidae</taxon>
        <taxon>Ixodinae</taxon>
        <taxon>Ixodes</taxon>
    </lineage>
</organism>